<organism evidence="7 8">
    <name type="scientific">Apodemus speciosus</name>
    <name type="common">Large Japanese field mouse</name>
    <dbReference type="NCBI Taxonomy" id="105296"/>
    <lineage>
        <taxon>Eukaryota</taxon>
        <taxon>Metazoa</taxon>
        <taxon>Chordata</taxon>
        <taxon>Craniata</taxon>
        <taxon>Vertebrata</taxon>
        <taxon>Euteleostomi</taxon>
        <taxon>Mammalia</taxon>
        <taxon>Eutheria</taxon>
        <taxon>Euarchontoglires</taxon>
        <taxon>Glires</taxon>
        <taxon>Rodentia</taxon>
        <taxon>Myomorpha</taxon>
        <taxon>Muroidea</taxon>
        <taxon>Muridae</taxon>
        <taxon>Murinae</taxon>
        <taxon>Apodemus</taxon>
    </lineage>
</organism>
<evidence type="ECO:0000256" key="5">
    <source>
        <dbReference type="ARBA" id="ARBA00022729"/>
    </source>
</evidence>
<dbReference type="InterPro" id="IPR011175">
    <property type="entry name" value="Alpha-s2_casein"/>
</dbReference>
<evidence type="ECO:0000313" key="8">
    <source>
        <dbReference type="Proteomes" id="UP001623349"/>
    </source>
</evidence>
<proteinExistence type="inferred from homology"/>
<name>A0ABQ0ERW6_APOSI</name>
<keyword evidence="4" id="KW-0964">Secreted</keyword>
<comment type="similarity">
    <text evidence="3">Belongs to the alpha-casein family.</text>
</comment>
<gene>
    <name evidence="7" type="ORF">APTSU1_000503200</name>
</gene>
<evidence type="ECO:0000313" key="7">
    <source>
        <dbReference type="EMBL" id="GAB1289802.1"/>
    </source>
</evidence>
<keyword evidence="6" id="KW-0494">Milk protein</keyword>
<reference evidence="7 8" key="1">
    <citation type="submission" date="2024-08" db="EMBL/GenBank/DDBJ databases">
        <title>The draft genome of Apodemus speciosus.</title>
        <authorList>
            <person name="Nabeshima K."/>
            <person name="Suzuki S."/>
            <person name="Onuma M."/>
        </authorList>
    </citation>
    <scope>NUCLEOTIDE SEQUENCE [LARGE SCALE GENOMIC DNA]</scope>
    <source>
        <strain evidence="7">IB14-021</strain>
    </source>
</reference>
<dbReference type="EMBL" id="BAAFST010000005">
    <property type="protein sequence ID" value="GAB1289802.1"/>
    <property type="molecule type" value="Genomic_DNA"/>
</dbReference>
<evidence type="ECO:0000256" key="3">
    <source>
        <dbReference type="ARBA" id="ARBA00010179"/>
    </source>
</evidence>
<keyword evidence="5" id="KW-0732">Signal</keyword>
<protein>
    <submittedName>
        <fullName evidence="7">Alpha-S2-casein-like A</fullName>
    </submittedName>
</protein>
<dbReference type="PANTHER" id="PTHR16656">
    <property type="entry name" value="ALPHA-S2-CASEIN-LIKE B"/>
    <property type="match status" value="1"/>
</dbReference>
<dbReference type="Proteomes" id="UP001623349">
    <property type="component" value="Unassembled WGS sequence"/>
</dbReference>
<sequence length="212" mass="24407">METLNFRSSSTYSSHLPFGKQEEQITMKFFIFACLVAVALAKHEVKGKYSSEESSANIYSGKYKQDNNVFFQTTQESSEEISEKIVQSEDQKINLNQQKKIKQFSQESSSPQYCTPFHQQQTIASQWPQSNAIHNIPIQQSISASAEEILKKIIDMIKYTQYQQFTIPQFPQAIHPQIPVSYWYPSKDYTFPNARYVPTKILKLTAAPQLEA</sequence>
<evidence type="ECO:0000256" key="1">
    <source>
        <dbReference type="ARBA" id="ARBA00003383"/>
    </source>
</evidence>
<comment type="function">
    <text evidence="1">Important role in the capacity of milk to transport calcium phosphate.</text>
</comment>
<evidence type="ECO:0000256" key="2">
    <source>
        <dbReference type="ARBA" id="ARBA00004613"/>
    </source>
</evidence>
<evidence type="ECO:0000256" key="4">
    <source>
        <dbReference type="ARBA" id="ARBA00022525"/>
    </source>
</evidence>
<keyword evidence="8" id="KW-1185">Reference proteome</keyword>
<dbReference type="InterPro" id="IPR031305">
    <property type="entry name" value="Casein_CS"/>
</dbReference>
<comment type="caution">
    <text evidence="7">The sequence shown here is derived from an EMBL/GenBank/DDBJ whole genome shotgun (WGS) entry which is preliminary data.</text>
</comment>
<accession>A0ABQ0ERW6</accession>
<dbReference type="PROSITE" id="PS00306">
    <property type="entry name" value="CASEIN_ALPHA_BETA"/>
    <property type="match status" value="1"/>
</dbReference>
<evidence type="ECO:0000256" key="6">
    <source>
        <dbReference type="ARBA" id="ARBA00022743"/>
    </source>
</evidence>
<comment type="subcellular location">
    <subcellularLocation>
        <location evidence="2">Secreted</location>
    </subcellularLocation>
</comment>
<dbReference type="PANTHER" id="PTHR16656:SF7">
    <property type="entry name" value="ALPHA-S2-CASEIN-LIKE A"/>
    <property type="match status" value="1"/>
</dbReference>